<dbReference type="AlphaFoldDB" id="A0A328P2A7"/>
<dbReference type="InterPro" id="IPR027266">
    <property type="entry name" value="TrmE/GcvT-like"/>
</dbReference>
<dbReference type="GO" id="GO:0016226">
    <property type="term" value="P:iron-sulfur cluster assembly"/>
    <property type="evidence" value="ECO:0007669"/>
    <property type="project" value="TreeGrafter"/>
</dbReference>
<evidence type="ECO:0000313" key="2">
    <source>
        <dbReference type="EMBL" id="RAO75116.1"/>
    </source>
</evidence>
<comment type="caution">
    <text evidence="2">The sequence shown here is derived from an EMBL/GenBank/DDBJ whole genome shotgun (WGS) entry which is preliminary data.</text>
</comment>
<evidence type="ECO:0000256" key="1">
    <source>
        <dbReference type="ARBA" id="ARBA00022946"/>
    </source>
</evidence>
<dbReference type="Proteomes" id="UP000248926">
    <property type="component" value="Unassembled WGS sequence"/>
</dbReference>
<keyword evidence="1" id="KW-0809">Transit peptide</keyword>
<dbReference type="Gene3D" id="3.30.1360.120">
    <property type="entry name" value="Probable tRNA modification gtpase trme, domain 1"/>
    <property type="match status" value="1"/>
</dbReference>
<dbReference type="InterPro" id="IPR045179">
    <property type="entry name" value="YgfZ/GcvT"/>
</dbReference>
<sequence>MVTHHSAQTLSIEGADAVAFAQSQFSSNVQALAVGQWQFSAWLDAQGRVLALFHLARAADDALLLLLRGGEAAPMAQSLQRFVFRAKVRLTAHEPRHLGTGPAFDTYAAARENDAYKLGCGDHSLLVGAERNDDAWQAPQVLAGWPWLPDNVLGTLLPPALSFERLQAVSFDKGCYPGQEIVARLHYRGGHKRHMHCVVLSHHLTGGTLLRHGDERAVQLLDVAHDGERTLALAVIDDQLVTSLENGTVDITDEGITMHIEKSWSA</sequence>
<accession>A0A328P2A7</accession>
<keyword evidence="3" id="KW-1185">Reference proteome</keyword>
<proteinExistence type="predicted"/>
<protein>
    <submittedName>
        <fullName evidence="2">Folate-binding protein YgfZ</fullName>
    </submittedName>
</protein>
<evidence type="ECO:0000313" key="3">
    <source>
        <dbReference type="Proteomes" id="UP000248926"/>
    </source>
</evidence>
<reference evidence="2 3" key="1">
    <citation type="journal article" date="2018" name="Genet. Mol. Biol.">
        <title>The genome sequence of Dyella jiangningensis FCAV SCS01 from a lignocellulose-decomposing microbial consortium metagenome reveals potential for biotechnological applications.</title>
        <authorList>
            <person name="Desiderato J.G."/>
            <person name="Alvarenga D.O."/>
            <person name="Constancio M.T.L."/>
            <person name="Alves L.M.C."/>
            <person name="Varani A.M."/>
        </authorList>
    </citation>
    <scope>NUCLEOTIDE SEQUENCE [LARGE SCALE GENOMIC DNA]</scope>
    <source>
        <strain evidence="2 3">FCAV SCS01</strain>
    </source>
</reference>
<dbReference type="EMBL" id="NFZS01000004">
    <property type="protein sequence ID" value="RAO75116.1"/>
    <property type="molecule type" value="Genomic_DNA"/>
</dbReference>
<dbReference type="SUPFAM" id="SSF103025">
    <property type="entry name" value="Folate-binding domain"/>
    <property type="match status" value="1"/>
</dbReference>
<dbReference type="InterPro" id="IPR017703">
    <property type="entry name" value="YgfZ/GCV_T_CS"/>
</dbReference>
<dbReference type="NCBIfam" id="TIGR03317">
    <property type="entry name" value="ygfZ_signature"/>
    <property type="match status" value="1"/>
</dbReference>
<dbReference type="PANTHER" id="PTHR22602">
    <property type="entry name" value="TRANSFERASE CAF17, MITOCHONDRIAL-RELATED"/>
    <property type="match status" value="1"/>
</dbReference>
<name>A0A328P2A7_9GAMM</name>
<organism evidence="2 3">
    <name type="scientific">Dyella jiangningensis</name>
    <dbReference type="NCBI Taxonomy" id="1379159"/>
    <lineage>
        <taxon>Bacteria</taxon>
        <taxon>Pseudomonadati</taxon>
        <taxon>Pseudomonadota</taxon>
        <taxon>Gammaproteobacteria</taxon>
        <taxon>Lysobacterales</taxon>
        <taxon>Rhodanobacteraceae</taxon>
        <taxon>Dyella</taxon>
    </lineage>
</organism>
<dbReference type="Gene3D" id="2.40.30.160">
    <property type="match status" value="1"/>
</dbReference>
<gene>
    <name evidence="2" type="ORF">CA260_13475</name>
</gene>
<dbReference type="OrthoDB" id="9796287at2"/>
<dbReference type="PANTHER" id="PTHR22602:SF0">
    <property type="entry name" value="TRANSFERASE CAF17, MITOCHONDRIAL-RELATED"/>
    <property type="match status" value="1"/>
</dbReference>